<dbReference type="Proteomes" id="UP001201812">
    <property type="component" value="Unassembled WGS sequence"/>
</dbReference>
<feature type="compositionally biased region" description="Low complexity" evidence="1">
    <location>
        <begin position="46"/>
        <end position="64"/>
    </location>
</feature>
<sequence length="221" mass="24525">MMETQTVTSVTGKKSSPPENNTNESAEQNIDKNSLDEYEIVDNDHPAASPHGGAHGHPGFSGFPEAINPGRSNLCRRDRYQSTPLTETKRLTCYTARSELRRDLSDNVINLSEDLSTLEASVEHCNAFAETCDKPEADNESSKNTAHDLDLTLQKQKTEKQSEDESIINRRTVWGEGQAKPSEQSQRRIGSSVRPTDLSGHVWPVCLSFARLCIFGTEMDT</sequence>
<reference evidence="2" key="1">
    <citation type="submission" date="2022-01" db="EMBL/GenBank/DDBJ databases">
        <title>Genome Sequence Resource for Two Populations of Ditylenchus destructor, the Migratory Endoparasitic Phytonematode.</title>
        <authorList>
            <person name="Zhang H."/>
            <person name="Lin R."/>
            <person name="Xie B."/>
        </authorList>
    </citation>
    <scope>NUCLEOTIDE SEQUENCE</scope>
    <source>
        <strain evidence="2">BazhouSP</strain>
    </source>
</reference>
<comment type="caution">
    <text evidence="2">The sequence shown here is derived from an EMBL/GenBank/DDBJ whole genome shotgun (WGS) entry which is preliminary data.</text>
</comment>
<keyword evidence="3" id="KW-1185">Reference proteome</keyword>
<dbReference type="AlphaFoldDB" id="A0AAD4MQZ6"/>
<dbReference type="EMBL" id="JAKKPZ010000223">
    <property type="protein sequence ID" value="KAI1698336.1"/>
    <property type="molecule type" value="Genomic_DNA"/>
</dbReference>
<name>A0AAD4MQZ6_9BILA</name>
<accession>A0AAD4MQZ6</accession>
<feature type="compositionally biased region" description="Polar residues" evidence="1">
    <location>
        <begin position="1"/>
        <end position="28"/>
    </location>
</feature>
<protein>
    <submittedName>
        <fullName evidence="2">Uncharacterized protein</fullName>
    </submittedName>
</protein>
<evidence type="ECO:0000313" key="2">
    <source>
        <dbReference type="EMBL" id="KAI1698336.1"/>
    </source>
</evidence>
<proteinExistence type="predicted"/>
<feature type="region of interest" description="Disordered" evidence="1">
    <location>
        <begin position="1"/>
        <end position="68"/>
    </location>
</feature>
<organism evidence="2 3">
    <name type="scientific">Ditylenchus destructor</name>
    <dbReference type="NCBI Taxonomy" id="166010"/>
    <lineage>
        <taxon>Eukaryota</taxon>
        <taxon>Metazoa</taxon>
        <taxon>Ecdysozoa</taxon>
        <taxon>Nematoda</taxon>
        <taxon>Chromadorea</taxon>
        <taxon>Rhabditida</taxon>
        <taxon>Tylenchina</taxon>
        <taxon>Tylenchomorpha</taxon>
        <taxon>Sphaerularioidea</taxon>
        <taxon>Anguinidae</taxon>
        <taxon>Anguininae</taxon>
        <taxon>Ditylenchus</taxon>
    </lineage>
</organism>
<gene>
    <name evidence="2" type="ORF">DdX_17968</name>
</gene>
<evidence type="ECO:0000256" key="1">
    <source>
        <dbReference type="SAM" id="MobiDB-lite"/>
    </source>
</evidence>
<feature type="region of interest" description="Disordered" evidence="1">
    <location>
        <begin position="172"/>
        <end position="194"/>
    </location>
</feature>
<evidence type="ECO:0000313" key="3">
    <source>
        <dbReference type="Proteomes" id="UP001201812"/>
    </source>
</evidence>